<sequence>MAFFEDSEADKERRTNKQRSVAALDRLCTAKVWVMQLSFQLDFGTNLWTTHLPQSKQEGRENKQGNLYLQLLYVEAFQLTKHMEEEEADRSENSLSCPSPSLVVSLQKPSVHNPNCIASSLLLLLHTFVLGSSALKVLLAMEAAIKLKLFAMAMMAVVMAASMVQKAAAAQAPAPSPTSGAPTSSTTAAALASVAALAFGYLLC</sequence>
<evidence type="ECO:0000313" key="12">
    <source>
        <dbReference type="EMBL" id="URE23568.1"/>
    </source>
</evidence>
<evidence type="ECO:0000256" key="3">
    <source>
        <dbReference type="ARBA" id="ARBA00022622"/>
    </source>
</evidence>
<feature type="transmembrane region" description="Helical" evidence="11">
    <location>
        <begin position="184"/>
        <end position="203"/>
    </location>
</feature>
<keyword evidence="3" id="KW-0336">GPI-anchor</keyword>
<evidence type="ECO:0000256" key="6">
    <source>
        <dbReference type="ARBA" id="ARBA00023136"/>
    </source>
</evidence>
<evidence type="ECO:0000256" key="4">
    <source>
        <dbReference type="ARBA" id="ARBA00022729"/>
    </source>
</evidence>
<feature type="transmembrane region" description="Helical" evidence="11">
    <location>
        <begin position="117"/>
        <end position="135"/>
    </location>
</feature>
<dbReference type="AlphaFoldDB" id="A0A9E7H5E7"/>
<keyword evidence="5" id="KW-0654">Proteoglycan</keyword>
<keyword evidence="4" id="KW-0732">Signal</keyword>
<evidence type="ECO:0000256" key="11">
    <source>
        <dbReference type="SAM" id="Phobius"/>
    </source>
</evidence>
<dbReference type="InterPro" id="IPR039281">
    <property type="entry name" value="AGP3/12/13/14/21"/>
</dbReference>
<comment type="subcellular location">
    <subcellularLocation>
        <location evidence="10">Endomembrane system</location>
        <topology evidence="10">Lipid-anchor</topology>
    </subcellularLocation>
    <subcellularLocation>
        <location evidence="1">Membrane</location>
        <topology evidence="1">Lipid-anchor</topology>
        <topology evidence="1">GPI-anchor</topology>
    </subcellularLocation>
</comment>
<comment type="similarity">
    <text evidence="2">Belongs to the AG-peptide AGP family.</text>
</comment>
<keyword evidence="13" id="KW-1185">Reference proteome</keyword>
<proteinExistence type="inferred from homology"/>
<keyword evidence="11" id="KW-1133">Transmembrane helix</keyword>
<evidence type="ECO:0000256" key="2">
    <source>
        <dbReference type="ARBA" id="ARBA00005835"/>
    </source>
</evidence>
<evidence type="ECO:0000256" key="1">
    <source>
        <dbReference type="ARBA" id="ARBA00004589"/>
    </source>
</evidence>
<keyword evidence="6 11" id="KW-0472">Membrane</keyword>
<dbReference type="Proteomes" id="UP001055439">
    <property type="component" value="Chromosome 8"/>
</dbReference>
<dbReference type="PANTHER" id="PTHR34114">
    <property type="entry name" value="ARABINOGALACTAN PEPTIDE 1"/>
    <property type="match status" value="1"/>
</dbReference>
<dbReference type="EMBL" id="CP097510">
    <property type="protein sequence ID" value="URE23568.1"/>
    <property type="molecule type" value="Genomic_DNA"/>
</dbReference>
<feature type="transmembrane region" description="Helical" evidence="11">
    <location>
        <begin position="147"/>
        <end position="164"/>
    </location>
</feature>
<dbReference type="GO" id="GO:0098552">
    <property type="term" value="C:side of membrane"/>
    <property type="evidence" value="ECO:0007669"/>
    <property type="project" value="UniProtKB-KW"/>
</dbReference>
<evidence type="ECO:0000256" key="10">
    <source>
        <dbReference type="ARBA" id="ARBA00037868"/>
    </source>
</evidence>
<keyword evidence="8" id="KW-0379">Hydroxylation</keyword>
<name>A0A9E7H5E7_9LILI</name>
<protein>
    <submittedName>
        <fullName evidence="12">Uncharacterized protein</fullName>
    </submittedName>
</protein>
<dbReference type="PANTHER" id="PTHR34114:SF11">
    <property type="entry name" value="ARABINOGALACTAN PROTEIN 13-RELATED"/>
    <property type="match status" value="1"/>
</dbReference>
<dbReference type="GO" id="GO:0012505">
    <property type="term" value="C:endomembrane system"/>
    <property type="evidence" value="ECO:0007669"/>
    <property type="project" value="UniProtKB-SubCell"/>
</dbReference>
<keyword evidence="9" id="KW-0449">Lipoprotein</keyword>
<keyword evidence="7" id="KW-0325">Glycoprotein</keyword>
<keyword evidence="11" id="KW-0812">Transmembrane</keyword>
<evidence type="ECO:0000256" key="5">
    <source>
        <dbReference type="ARBA" id="ARBA00022974"/>
    </source>
</evidence>
<evidence type="ECO:0000313" key="13">
    <source>
        <dbReference type="Proteomes" id="UP001055439"/>
    </source>
</evidence>
<evidence type="ECO:0000256" key="7">
    <source>
        <dbReference type="ARBA" id="ARBA00023180"/>
    </source>
</evidence>
<evidence type="ECO:0000256" key="8">
    <source>
        <dbReference type="ARBA" id="ARBA00023278"/>
    </source>
</evidence>
<organism evidence="12 13">
    <name type="scientific">Musa troglodytarum</name>
    <name type="common">fe'i banana</name>
    <dbReference type="NCBI Taxonomy" id="320322"/>
    <lineage>
        <taxon>Eukaryota</taxon>
        <taxon>Viridiplantae</taxon>
        <taxon>Streptophyta</taxon>
        <taxon>Embryophyta</taxon>
        <taxon>Tracheophyta</taxon>
        <taxon>Spermatophyta</taxon>
        <taxon>Magnoliopsida</taxon>
        <taxon>Liliopsida</taxon>
        <taxon>Zingiberales</taxon>
        <taxon>Musaceae</taxon>
        <taxon>Musa</taxon>
    </lineage>
</organism>
<accession>A0A9E7H5E7</accession>
<gene>
    <name evidence="12" type="ORF">MUK42_25601</name>
</gene>
<reference evidence="12" key="1">
    <citation type="submission" date="2022-05" db="EMBL/GenBank/DDBJ databases">
        <title>The Musa troglodytarum L. genome provides insights into the mechanism of non-climacteric behaviour and enrichment of carotenoids.</title>
        <authorList>
            <person name="Wang J."/>
        </authorList>
    </citation>
    <scope>NUCLEOTIDE SEQUENCE</scope>
    <source>
        <tissue evidence="12">Leaf</tissue>
    </source>
</reference>
<evidence type="ECO:0000256" key="9">
    <source>
        <dbReference type="ARBA" id="ARBA00023288"/>
    </source>
</evidence>